<dbReference type="GO" id="GO:0005524">
    <property type="term" value="F:ATP binding"/>
    <property type="evidence" value="ECO:0007669"/>
    <property type="project" value="UniProtKB-KW"/>
</dbReference>
<comment type="similarity">
    <text evidence="1">Belongs to the pyridoxine kinase family.</text>
</comment>
<dbReference type="CDD" id="cd01173">
    <property type="entry name" value="pyridoxal_pyridoxamine_kinase"/>
    <property type="match status" value="1"/>
</dbReference>
<evidence type="ECO:0000256" key="6">
    <source>
        <dbReference type="ARBA" id="ARBA00022840"/>
    </source>
</evidence>
<keyword evidence="4" id="KW-0547">Nucleotide-binding</keyword>
<dbReference type="OrthoDB" id="2104723at2759"/>
<keyword evidence="5 8" id="KW-0418">Kinase</keyword>
<organism evidence="8 9">
    <name type="scientific">Candida viswanathii</name>
    <dbReference type="NCBI Taxonomy" id="5486"/>
    <lineage>
        <taxon>Eukaryota</taxon>
        <taxon>Fungi</taxon>
        <taxon>Dikarya</taxon>
        <taxon>Ascomycota</taxon>
        <taxon>Saccharomycotina</taxon>
        <taxon>Pichiomycetes</taxon>
        <taxon>Debaryomycetaceae</taxon>
        <taxon>Candida/Lodderomyces clade</taxon>
        <taxon>Candida</taxon>
    </lineage>
</organism>
<dbReference type="InterPro" id="IPR029056">
    <property type="entry name" value="Ribokinase-like"/>
</dbReference>
<dbReference type="InterPro" id="IPR013749">
    <property type="entry name" value="PM/HMP-P_kinase-1"/>
</dbReference>
<keyword evidence="6" id="KW-0067">ATP-binding</keyword>
<dbReference type="SUPFAM" id="SSF53613">
    <property type="entry name" value="Ribokinase-like"/>
    <property type="match status" value="1"/>
</dbReference>
<evidence type="ECO:0000256" key="3">
    <source>
        <dbReference type="ARBA" id="ARBA00022679"/>
    </source>
</evidence>
<evidence type="ECO:0000256" key="4">
    <source>
        <dbReference type="ARBA" id="ARBA00022741"/>
    </source>
</evidence>
<dbReference type="STRING" id="5486.A0A367XVY0"/>
<dbReference type="Pfam" id="PF08543">
    <property type="entry name" value="Phos_pyr_kin"/>
    <property type="match status" value="1"/>
</dbReference>
<gene>
    <name evidence="8" type="primary">BUD17</name>
    <name evidence="8" type="ORF">Cantr_06846</name>
</gene>
<feature type="domain" description="Pyridoxamine kinase/Phosphomethylpyrimidine kinase" evidence="7">
    <location>
        <begin position="98"/>
        <end position="229"/>
    </location>
</feature>
<dbReference type="InterPro" id="IPR004625">
    <property type="entry name" value="PyrdxlKinase"/>
</dbReference>
<dbReference type="GO" id="GO:0005829">
    <property type="term" value="C:cytosol"/>
    <property type="evidence" value="ECO:0007669"/>
    <property type="project" value="TreeGrafter"/>
</dbReference>
<dbReference type="EC" id="2.7.1.35" evidence="2"/>
<dbReference type="PANTHER" id="PTHR10534">
    <property type="entry name" value="PYRIDOXAL KINASE"/>
    <property type="match status" value="1"/>
</dbReference>
<evidence type="ECO:0000256" key="1">
    <source>
        <dbReference type="ARBA" id="ARBA00008805"/>
    </source>
</evidence>
<protein>
    <recommendedName>
        <fullName evidence="2">pyridoxal kinase</fullName>
        <ecNumber evidence="2">2.7.1.35</ecNumber>
    </recommendedName>
</protein>
<evidence type="ECO:0000256" key="5">
    <source>
        <dbReference type="ARBA" id="ARBA00022777"/>
    </source>
</evidence>
<dbReference type="EMBL" id="QLNQ01000028">
    <property type="protein sequence ID" value="RCK57776.1"/>
    <property type="molecule type" value="Genomic_DNA"/>
</dbReference>
<dbReference type="AlphaFoldDB" id="A0A367XVY0"/>
<evidence type="ECO:0000256" key="2">
    <source>
        <dbReference type="ARBA" id="ARBA00012104"/>
    </source>
</evidence>
<sequence length="241" mass="26646">MKSLLSILSHVVHGYVGNRATVFPLQYTGWDVDAINTTNYSNHPGYGSLTGVATTPDLVRDIIHGLQQILDLNLSYDIILTGYTPNARVLTVVKDELVRGILGQASRKPHWVVDPVLGDNGKMYVDEKVVPVYKEIFATGLVSLITPNQFEFEVLSGVKIESWDDVKRAIGEFRKDYDVENIVLSSVSINNKLYCVGSTPEETFYVPIKTIDCNFNGCGDLFTALMATSFMLMSIASVPQC</sequence>
<dbReference type="PANTHER" id="PTHR10534:SF2">
    <property type="entry name" value="PYRIDOXAL KINASE"/>
    <property type="match status" value="1"/>
</dbReference>
<keyword evidence="9" id="KW-1185">Reference proteome</keyword>
<keyword evidence="3" id="KW-0808">Transferase</keyword>
<proteinExistence type="inferred from homology"/>
<evidence type="ECO:0000259" key="7">
    <source>
        <dbReference type="Pfam" id="PF08543"/>
    </source>
</evidence>
<accession>A0A367XVY0</accession>
<dbReference type="NCBIfam" id="TIGR00687">
    <property type="entry name" value="pyridox_kin"/>
    <property type="match status" value="1"/>
</dbReference>
<evidence type="ECO:0000313" key="8">
    <source>
        <dbReference type="EMBL" id="RCK57776.1"/>
    </source>
</evidence>
<dbReference type="GO" id="GO:0009443">
    <property type="term" value="P:pyridoxal 5'-phosphate salvage"/>
    <property type="evidence" value="ECO:0007669"/>
    <property type="project" value="InterPro"/>
</dbReference>
<dbReference type="GO" id="GO:0008478">
    <property type="term" value="F:pyridoxal kinase activity"/>
    <property type="evidence" value="ECO:0007669"/>
    <property type="project" value="UniProtKB-EC"/>
</dbReference>
<evidence type="ECO:0000313" key="9">
    <source>
        <dbReference type="Proteomes" id="UP000253472"/>
    </source>
</evidence>
<dbReference type="Gene3D" id="3.40.1190.20">
    <property type="match status" value="1"/>
</dbReference>
<dbReference type="Proteomes" id="UP000253472">
    <property type="component" value="Unassembled WGS sequence"/>
</dbReference>
<name>A0A367XVY0_9ASCO</name>
<reference evidence="8 9" key="1">
    <citation type="submission" date="2018-06" db="EMBL/GenBank/DDBJ databases">
        <title>Whole genome sequencing of Candida tropicalis (genome annotated by CSBL at Korea University).</title>
        <authorList>
            <person name="Ahn J."/>
        </authorList>
    </citation>
    <scope>NUCLEOTIDE SEQUENCE [LARGE SCALE GENOMIC DNA]</scope>
    <source>
        <strain evidence="8 9">ATCC 20962</strain>
    </source>
</reference>
<comment type="caution">
    <text evidence="8">The sequence shown here is derived from an EMBL/GenBank/DDBJ whole genome shotgun (WGS) entry which is preliminary data.</text>
</comment>